<dbReference type="PROSITE" id="PS51512">
    <property type="entry name" value="DFDF"/>
    <property type="match status" value="1"/>
</dbReference>
<name>A0A2T7NEE3_POMCA</name>
<dbReference type="EMBL" id="PZQS01000013">
    <property type="protein sequence ID" value="PVD19539.1"/>
    <property type="molecule type" value="Genomic_DNA"/>
</dbReference>
<dbReference type="SMART" id="SM01271">
    <property type="entry name" value="LSM14"/>
    <property type="match status" value="1"/>
</dbReference>
<dbReference type="PANTHER" id="PTHR13612">
    <property type="entry name" value="ENHANCER OF MRNA-DECAPPING PROTEIN 3"/>
    <property type="match status" value="1"/>
</dbReference>
<dbReference type="InterPro" id="IPR036652">
    <property type="entry name" value="YjeF_N_dom_sf"/>
</dbReference>
<dbReference type="OrthoDB" id="10030313at2759"/>
<comment type="subcellular location">
    <subcellularLocation>
        <location evidence="1">Cytoplasm</location>
        <location evidence="1">P-body</location>
    </subcellularLocation>
</comment>
<comment type="caution">
    <text evidence="8">The sequence shown here is derived from an EMBL/GenBank/DDBJ whole genome shotgun (WGS) entry which is preliminary data.</text>
</comment>
<dbReference type="GO" id="GO:0033962">
    <property type="term" value="P:P-body assembly"/>
    <property type="evidence" value="ECO:0007669"/>
    <property type="project" value="TreeGrafter"/>
</dbReference>
<dbReference type="FunFam" id="2.30.30.100:FF:000026">
    <property type="entry name" value="Enhancer of mRNA-decapping protein 3"/>
    <property type="match status" value="1"/>
</dbReference>
<dbReference type="SMART" id="SM01199">
    <property type="entry name" value="FDF"/>
    <property type="match status" value="1"/>
</dbReference>
<dbReference type="Gene3D" id="3.40.50.10260">
    <property type="entry name" value="YjeF N-terminal domain"/>
    <property type="match status" value="1"/>
</dbReference>
<evidence type="ECO:0000313" key="9">
    <source>
        <dbReference type="Proteomes" id="UP000245119"/>
    </source>
</evidence>
<dbReference type="GO" id="GO:0000932">
    <property type="term" value="C:P-body"/>
    <property type="evidence" value="ECO:0007669"/>
    <property type="project" value="UniProtKB-SubCell"/>
</dbReference>
<dbReference type="GO" id="GO:0003729">
    <property type="term" value="F:mRNA binding"/>
    <property type="evidence" value="ECO:0007669"/>
    <property type="project" value="InterPro"/>
</dbReference>
<proteinExistence type="inferred from homology"/>
<dbReference type="CDD" id="cd01737">
    <property type="entry name" value="LSm16_N"/>
    <property type="match status" value="1"/>
</dbReference>
<feature type="region of interest" description="Disordered" evidence="5">
    <location>
        <begin position="166"/>
        <end position="223"/>
    </location>
</feature>
<feature type="compositionally biased region" description="Basic and acidic residues" evidence="5">
    <location>
        <begin position="193"/>
        <end position="202"/>
    </location>
</feature>
<protein>
    <recommendedName>
        <fullName evidence="3">Enhancer of mRNA-decapping protein 3</fullName>
    </recommendedName>
</protein>
<feature type="compositionally biased region" description="Polar residues" evidence="5">
    <location>
        <begin position="132"/>
        <end position="148"/>
    </location>
</feature>
<evidence type="ECO:0000256" key="3">
    <source>
        <dbReference type="ARBA" id="ARBA00015797"/>
    </source>
</evidence>
<feature type="compositionally biased region" description="Basic and acidic residues" evidence="5">
    <location>
        <begin position="265"/>
        <end position="276"/>
    </location>
</feature>
<feature type="domain" description="DFDF" evidence="7">
    <location>
        <begin position="224"/>
        <end position="260"/>
    </location>
</feature>
<dbReference type="AlphaFoldDB" id="A0A2T7NEE3"/>
<evidence type="ECO:0000256" key="2">
    <source>
        <dbReference type="ARBA" id="ARBA00006610"/>
    </source>
</evidence>
<feature type="region of interest" description="Disordered" evidence="5">
    <location>
        <begin position="265"/>
        <end position="285"/>
    </location>
</feature>
<feature type="region of interest" description="Disordered" evidence="5">
    <location>
        <begin position="126"/>
        <end position="148"/>
    </location>
</feature>
<keyword evidence="9" id="KW-1185">Reference proteome</keyword>
<dbReference type="Gene3D" id="2.30.30.100">
    <property type="match status" value="1"/>
</dbReference>
<feature type="domain" description="YjeF N-terminal" evidence="6">
    <location>
        <begin position="314"/>
        <end position="513"/>
    </location>
</feature>
<evidence type="ECO:0000256" key="4">
    <source>
        <dbReference type="ARBA" id="ARBA00022490"/>
    </source>
</evidence>
<dbReference type="InterPro" id="IPR004443">
    <property type="entry name" value="YjeF_N_dom"/>
</dbReference>
<evidence type="ECO:0000259" key="7">
    <source>
        <dbReference type="PROSITE" id="PS51512"/>
    </source>
</evidence>
<accession>A0A2T7NEE3</accession>
<evidence type="ECO:0000313" key="8">
    <source>
        <dbReference type="EMBL" id="PVD19539.1"/>
    </source>
</evidence>
<dbReference type="STRING" id="400727.A0A2T7NEE3"/>
<dbReference type="PROSITE" id="PS51385">
    <property type="entry name" value="YJEF_N"/>
    <property type="match status" value="1"/>
</dbReference>
<reference evidence="8 9" key="1">
    <citation type="submission" date="2018-04" db="EMBL/GenBank/DDBJ databases">
        <title>The genome of golden apple snail Pomacea canaliculata provides insight into stress tolerance and invasive adaptation.</title>
        <authorList>
            <person name="Liu C."/>
            <person name="Liu B."/>
            <person name="Ren Y."/>
            <person name="Zhang Y."/>
            <person name="Wang H."/>
            <person name="Li S."/>
            <person name="Jiang F."/>
            <person name="Yin L."/>
            <person name="Zhang G."/>
            <person name="Qian W."/>
            <person name="Fan W."/>
        </authorList>
    </citation>
    <scope>NUCLEOTIDE SEQUENCE [LARGE SCALE GENOMIC DNA]</scope>
    <source>
        <strain evidence="8">SZHN2017</strain>
        <tissue evidence="8">Muscle</tissue>
    </source>
</reference>
<feature type="compositionally biased region" description="Basic and acidic residues" evidence="5">
    <location>
        <begin position="209"/>
        <end position="223"/>
    </location>
</feature>
<dbReference type="Pfam" id="PF12701">
    <property type="entry name" value="LSM14"/>
    <property type="match status" value="1"/>
</dbReference>
<evidence type="ECO:0000256" key="5">
    <source>
        <dbReference type="SAM" id="MobiDB-lite"/>
    </source>
</evidence>
<dbReference type="InterPro" id="IPR034107">
    <property type="entry name" value="Lsm16_N"/>
</dbReference>
<gene>
    <name evidence="8" type="ORF">C0Q70_20028</name>
</gene>
<keyword evidence="4" id="KW-0963">Cytoplasm</keyword>
<evidence type="ECO:0000256" key="1">
    <source>
        <dbReference type="ARBA" id="ARBA00004201"/>
    </source>
</evidence>
<dbReference type="InterPro" id="IPR025762">
    <property type="entry name" value="DFDF"/>
</dbReference>
<dbReference type="Pfam" id="PF03853">
    <property type="entry name" value="YjeF_N"/>
    <property type="match status" value="1"/>
</dbReference>
<dbReference type="GO" id="GO:0031087">
    <property type="term" value="P:deadenylation-independent decapping of nuclear-transcribed mRNA"/>
    <property type="evidence" value="ECO:0007669"/>
    <property type="project" value="InterPro"/>
</dbReference>
<dbReference type="InterPro" id="IPR025609">
    <property type="entry name" value="Lsm14-like_N"/>
</dbReference>
<feature type="compositionally biased region" description="Basic and acidic residues" evidence="5">
    <location>
        <begin position="171"/>
        <end position="185"/>
    </location>
</feature>
<organism evidence="8 9">
    <name type="scientific">Pomacea canaliculata</name>
    <name type="common">Golden apple snail</name>
    <dbReference type="NCBI Taxonomy" id="400727"/>
    <lineage>
        <taxon>Eukaryota</taxon>
        <taxon>Metazoa</taxon>
        <taxon>Spiralia</taxon>
        <taxon>Lophotrochozoa</taxon>
        <taxon>Mollusca</taxon>
        <taxon>Gastropoda</taxon>
        <taxon>Caenogastropoda</taxon>
        <taxon>Architaenioglossa</taxon>
        <taxon>Ampullarioidea</taxon>
        <taxon>Ampullariidae</taxon>
        <taxon>Pomacea</taxon>
    </lineage>
</organism>
<sequence>MLPGWTVQNKFDSCQMSLDWIGSIVSINCGPTLGFYQGQVTAIDSSEQTVTISQAFRNGIKSNIENITICASDIKDLQILKTREEAHDIVNKASTPSCLSKETLQSVLPKCPSPVKVVHACGVPKTGFLEGNKTNNSLNRNADTGISPVANLSQATNGKHVRRALVQDGDSQGKTRQTPEQEFRQRRNSASESNRRTPDSKNRKISTPKKIERSTKKGGQREDCFSAPAESFLTEFDFEKNLALFDKKAVFEEIENGIISSESPVERKPAKYRHNENVLPSQPTEKRQIRLPGATNKEFYTDSGLLVPSVSLELRNHIVEAAYQQGFTQERIIEMFGRSAAEMIMQLLGGSHRLTPTNDHQRPTVVFLCGPHFQGALGVNCARQLSNHGTDVIVFAQVFQQTDQSLKNELKLLEFSSAKHVTKVKDLPSKAVDMVINALDTHGPNLLACQDWYNSVSSWVQSRRTPCLAFDPSVDGSAFPSHWALGLVLPLDLPSSCGKQYLCDVGLPSGIFQKSLYNSGKFGVQMHESDKCQILNLWALPEV</sequence>
<dbReference type="SUPFAM" id="SSF64153">
    <property type="entry name" value="YjeF N-terminal domain-like"/>
    <property type="match status" value="1"/>
</dbReference>
<evidence type="ECO:0000259" key="6">
    <source>
        <dbReference type="PROSITE" id="PS51385"/>
    </source>
</evidence>
<dbReference type="InterPro" id="IPR019050">
    <property type="entry name" value="FDF_dom"/>
</dbReference>
<dbReference type="Proteomes" id="UP000245119">
    <property type="component" value="Linkage Group LG13"/>
</dbReference>
<comment type="similarity">
    <text evidence="2">Belongs to the EDC3 family.</text>
</comment>
<dbReference type="Pfam" id="PF09532">
    <property type="entry name" value="FDF"/>
    <property type="match status" value="1"/>
</dbReference>
<dbReference type="PANTHER" id="PTHR13612:SF0">
    <property type="entry name" value="ENHANCER OF MRNA-DECAPPING PROTEIN 3"/>
    <property type="match status" value="1"/>
</dbReference>